<protein>
    <submittedName>
        <fullName evidence="1">Uncharacterized protein</fullName>
    </submittedName>
</protein>
<sequence>MSASSGLAAPFRLHDCNVESYKRKPLFLRLCPEPLTSDESGANDVTVRDLHVRDRQYMGRLWTVPNDPSKSPCATI</sequence>
<comment type="caution">
    <text evidence="1">The sequence shown here is derived from an EMBL/GenBank/DDBJ whole genome shotgun (WGS) entry which is preliminary data.</text>
</comment>
<evidence type="ECO:0000313" key="1">
    <source>
        <dbReference type="EMBL" id="CAJ0965897.1"/>
    </source>
</evidence>
<evidence type="ECO:0000313" key="2">
    <source>
        <dbReference type="Proteomes" id="UP001176940"/>
    </source>
</evidence>
<accession>A0ABN9MNS8</accession>
<dbReference type="EMBL" id="CAUEEQ010070434">
    <property type="protein sequence ID" value="CAJ0965897.1"/>
    <property type="molecule type" value="Genomic_DNA"/>
</dbReference>
<name>A0ABN9MNS8_9NEOB</name>
<proteinExistence type="predicted"/>
<reference evidence="1" key="1">
    <citation type="submission" date="2023-07" db="EMBL/GenBank/DDBJ databases">
        <authorList>
            <person name="Stuckert A."/>
        </authorList>
    </citation>
    <scope>NUCLEOTIDE SEQUENCE</scope>
</reference>
<organism evidence="1 2">
    <name type="scientific">Ranitomeya imitator</name>
    <name type="common">mimic poison frog</name>
    <dbReference type="NCBI Taxonomy" id="111125"/>
    <lineage>
        <taxon>Eukaryota</taxon>
        <taxon>Metazoa</taxon>
        <taxon>Chordata</taxon>
        <taxon>Craniata</taxon>
        <taxon>Vertebrata</taxon>
        <taxon>Euteleostomi</taxon>
        <taxon>Amphibia</taxon>
        <taxon>Batrachia</taxon>
        <taxon>Anura</taxon>
        <taxon>Neobatrachia</taxon>
        <taxon>Hyloidea</taxon>
        <taxon>Dendrobatidae</taxon>
        <taxon>Dendrobatinae</taxon>
        <taxon>Ranitomeya</taxon>
    </lineage>
</organism>
<keyword evidence="2" id="KW-1185">Reference proteome</keyword>
<gene>
    <name evidence="1" type="ORF">RIMI_LOCUS20738996</name>
</gene>
<dbReference type="Proteomes" id="UP001176940">
    <property type="component" value="Unassembled WGS sequence"/>
</dbReference>